<accession>A0A1S1UB38</accession>
<organism evidence="1 2">
    <name type="scientific">Janthinobacterium lividum</name>
    <dbReference type="NCBI Taxonomy" id="29581"/>
    <lineage>
        <taxon>Bacteria</taxon>
        <taxon>Pseudomonadati</taxon>
        <taxon>Pseudomonadota</taxon>
        <taxon>Betaproteobacteria</taxon>
        <taxon>Burkholderiales</taxon>
        <taxon>Oxalobacteraceae</taxon>
        <taxon>Janthinobacterium</taxon>
    </lineage>
</organism>
<dbReference type="Proteomes" id="UP000179840">
    <property type="component" value="Unassembled WGS sequence"/>
</dbReference>
<dbReference type="AlphaFoldDB" id="A0A1S1UB38"/>
<sequence length="350" mass="39769">MVDIGGWSSDEASAILAEYPSVRKGKFLPTADLIYSLSPHHGKYCQETLALAEHFDRDCAALSDAVISQDTDLVRNVLITMLDWLQSFCLEEVDVDDARMLRAQLELGSDVNALLETAKPLNDALLFHVLSCWDVEFCAGYFGNTMQAYPLFQLVMPRFDPSINFDHETGRFSKNGQQPRKGLFNTATSRLFDFLFVLAAWRRDRRLPENMPRVKDFAAWSGESEARLVSWRDETTRFTIRQLECLWTTVIKPDSNGIYLSIPFPMFFCSHLWSPLLTREKGRTTALLDCTDSYGGWWKRNRDRLVTKGLQFGVQAWPSYLTSQEAEGKSFASFCASQSAGRSSSPRDCQ</sequence>
<reference evidence="1 2" key="1">
    <citation type="submission" date="2015-06" db="EMBL/GenBank/DDBJ databases">
        <title>Draft genome sequencing of a biphenyl-degrading bacterium, Janthinobacterium lividum MEG1.</title>
        <authorList>
            <person name="Shimodaira J."/>
            <person name="Hatta T."/>
        </authorList>
    </citation>
    <scope>NUCLEOTIDE SEQUENCE [LARGE SCALE GENOMIC DNA]</scope>
    <source>
        <strain evidence="1 2">MEG1</strain>
    </source>
</reference>
<proteinExistence type="predicted"/>
<comment type="caution">
    <text evidence="1">The sequence shown here is derived from an EMBL/GenBank/DDBJ whole genome shotgun (WGS) entry which is preliminary data.</text>
</comment>
<name>A0A1S1UB38_9BURK</name>
<evidence type="ECO:0000313" key="1">
    <source>
        <dbReference type="EMBL" id="OHV97652.1"/>
    </source>
</evidence>
<evidence type="ECO:0000313" key="2">
    <source>
        <dbReference type="Proteomes" id="UP000179840"/>
    </source>
</evidence>
<gene>
    <name evidence="1" type="ORF">AKG95_10805</name>
</gene>
<dbReference type="EMBL" id="LFKP01000005">
    <property type="protein sequence ID" value="OHV97652.1"/>
    <property type="molecule type" value="Genomic_DNA"/>
</dbReference>
<protein>
    <submittedName>
        <fullName evidence="1">Uncharacterized protein</fullName>
    </submittedName>
</protein>